<reference evidence="1" key="1">
    <citation type="submission" date="2014-12" db="EMBL/GenBank/DDBJ databases">
        <title>Insight into the proteome of Arion vulgaris.</title>
        <authorList>
            <person name="Aradska J."/>
            <person name="Bulat T."/>
            <person name="Smidak R."/>
            <person name="Sarate P."/>
            <person name="Gangsoo J."/>
            <person name="Sialana F."/>
            <person name="Bilban M."/>
            <person name="Lubec G."/>
        </authorList>
    </citation>
    <scope>NUCLEOTIDE SEQUENCE</scope>
    <source>
        <tissue evidence="1">Skin</tissue>
    </source>
</reference>
<feature type="non-terminal residue" evidence="1">
    <location>
        <position position="1"/>
    </location>
</feature>
<evidence type="ECO:0000313" key="1">
    <source>
        <dbReference type="EMBL" id="CEK98888.1"/>
    </source>
</evidence>
<dbReference type="AlphaFoldDB" id="A0A0B7C103"/>
<name>A0A0B7C103_9EUPU</name>
<proteinExistence type="predicted"/>
<sequence length="52" mass="6037">LQKGITRICTSSVIASSLLKNKTYIYRYGTKQEVNDKTEVRELEKTKNIFNL</sequence>
<protein>
    <submittedName>
        <fullName evidence="1">Uncharacterized protein</fullName>
    </submittedName>
</protein>
<accession>A0A0B7C103</accession>
<dbReference type="EMBL" id="HACG01052017">
    <property type="protein sequence ID" value="CEK98888.1"/>
    <property type="molecule type" value="Transcribed_RNA"/>
</dbReference>
<gene>
    <name evidence="1" type="primary">ORF219895</name>
</gene>
<organism evidence="1">
    <name type="scientific">Arion vulgaris</name>
    <dbReference type="NCBI Taxonomy" id="1028688"/>
    <lineage>
        <taxon>Eukaryota</taxon>
        <taxon>Metazoa</taxon>
        <taxon>Spiralia</taxon>
        <taxon>Lophotrochozoa</taxon>
        <taxon>Mollusca</taxon>
        <taxon>Gastropoda</taxon>
        <taxon>Heterobranchia</taxon>
        <taxon>Euthyneura</taxon>
        <taxon>Panpulmonata</taxon>
        <taxon>Eupulmonata</taxon>
        <taxon>Stylommatophora</taxon>
        <taxon>Helicina</taxon>
        <taxon>Arionoidea</taxon>
        <taxon>Arionidae</taxon>
        <taxon>Arion</taxon>
    </lineage>
</organism>